<dbReference type="Proteomes" id="UP000625711">
    <property type="component" value="Unassembled WGS sequence"/>
</dbReference>
<dbReference type="EMBL" id="JAACXV010010322">
    <property type="protein sequence ID" value="KAF7275458.1"/>
    <property type="molecule type" value="Genomic_DNA"/>
</dbReference>
<reference evidence="1" key="1">
    <citation type="submission" date="2020-08" db="EMBL/GenBank/DDBJ databases">
        <title>Genome sequencing and assembly of the red palm weevil Rhynchophorus ferrugineus.</title>
        <authorList>
            <person name="Dias G.B."/>
            <person name="Bergman C.M."/>
            <person name="Manee M."/>
        </authorList>
    </citation>
    <scope>NUCLEOTIDE SEQUENCE</scope>
    <source>
        <strain evidence="1">AA-2017</strain>
        <tissue evidence="1">Whole larva</tissue>
    </source>
</reference>
<protein>
    <submittedName>
        <fullName evidence="1">Uncharacterized protein</fullName>
    </submittedName>
</protein>
<accession>A0A834M9A7</accession>
<evidence type="ECO:0000313" key="2">
    <source>
        <dbReference type="Proteomes" id="UP000625711"/>
    </source>
</evidence>
<evidence type="ECO:0000313" key="1">
    <source>
        <dbReference type="EMBL" id="KAF7275458.1"/>
    </source>
</evidence>
<sequence length="108" mass="12383">MCCAEEIYPRPDLKLYLNNSEIDNTTLSVQLNSNGLYTVALQGFVDDLVDGLEIICELRVIEANYTVRKEVIYYRVIQAVSSSNGNIKQLNFSLLFFLYVLLIFKVCF</sequence>
<dbReference type="OrthoDB" id="6478865at2759"/>
<proteinExistence type="predicted"/>
<organism evidence="1 2">
    <name type="scientific">Rhynchophorus ferrugineus</name>
    <name type="common">Red palm weevil</name>
    <name type="synonym">Curculio ferrugineus</name>
    <dbReference type="NCBI Taxonomy" id="354439"/>
    <lineage>
        <taxon>Eukaryota</taxon>
        <taxon>Metazoa</taxon>
        <taxon>Ecdysozoa</taxon>
        <taxon>Arthropoda</taxon>
        <taxon>Hexapoda</taxon>
        <taxon>Insecta</taxon>
        <taxon>Pterygota</taxon>
        <taxon>Neoptera</taxon>
        <taxon>Endopterygota</taxon>
        <taxon>Coleoptera</taxon>
        <taxon>Polyphaga</taxon>
        <taxon>Cucujiformia</taxon>
        <taxon>Curculionidae</taxon>
        <taxon>Dryophthorinae</taxon>
        <taxon>Rhynchophorus</taxon>
    </lineage>
</organism>
<name>A0A834M9A7_RHYFE</name>
<keyword evidence="2" id="KW-1185">Reference proteome</keyword>
<comment type="caution">
    <text evidence="1">The sequence shown here is derived from an EMBL/GenBank/DDBJ whole genome shotgun (WGS) entry which is preliminary data.</text>
</comment>
<gene>
    <name evidence="1" type="ORF">GWI33_011698</name>
</gene>
<dbReference type="AlphaFoldDB" id="A0A834M9A7"/>